<dbReference type="AlphaFoldDB" id="A0A1M6Z2J9"/>
<gene>
    <name evidence="1" type="ORF">SAMN05444407_10356</name>
</gene>
<protein>
    <submittedName>
        <fullName evidence="1">Uncharacterized protein</fullName>
    </submittedName>
</protein>
<proteinExistence type="predicted"/>
<accession>A0A1M6Z2J9</accession>
<name>A0A1M6Z2J9_9FLAO</name>
<sequence length="46" mass="5569">MGYCFKIPEILFKSSTKYFDISSVMVQDRNRQLKIYYSNTVFLFVF</sequence>
<evidence type="ECO:0000313" key="1">
    <source>
        <dbReference type="EMBL" id="SHL24602.1"/>
    </source>
</evidence>
<dbReference type="EMBL" id="FRBM01000003">
    <property type="protein sequence ID" value="SHL24602.1"/>
    <property type="molecule type" value="Genomic_DNA"/>
</dbReference>
<organism evidence="1 2">
    <name type="scientific">Chryseobacterium contaminans</name>
    <dbReference type="NCBI Taxonomy" id="1423959"/>
    <lineage>
        <taxon>Bacteria</taxon>
        <taxon>Pseudomonadati</taxon>
        <taxon>Bacteroidota</taxon>
        <taxon>Flavobacteriia</taxon>
        <taxon>Flavobacteriales</taxon>
        <taxon>Weeksellaceae</taxon>
        <taxon>Chryseobacterium group</taxon>
        <taxon>Chryseobacterium</taxon>
    </lineage>
</organism>
<dbReference type="Proteomes" id="UP000184069">
    <property type="component" value="Unassembled WGS sequence"/>
</dbReference>
<reference evidence="1 2" key="1">
    <citation type="submission" date="2016-11" db="EMBL/GenBank/DDBJ databases">
        <authorList>
            <person name="Jaros S."/>
            <person name="Januszkiewicz K."/>
            <person name="Wedrychowicz H."/>
        </authorList>
    </citation>
    <scope>NUCLEOTIDE SEQUENCE [LARGE SCALE GENOMIC DNA]</scope>
    <source>
        <strain evidence="1 2">DSM 27621</strain>
    </source>
</reference>
<evidence type="ECO:0000313" key="2">
    <source>
        <dbReference type="Proteomes" id="UP000184069"/>
    </source>
</evidence>